<evidence type="ECO:0000256" key="2">
    <source>
        <dbReference type="ARBA" id="ARBA00022763"/>
    </source>
</evidence>
<dbReference type="InterPro" id="IPR003593">
    <property type="entry name" value="AAA+_ATPase"/>
</dbReference>
<keyword evidence="1 12" id="KW-0547">Nucleotide-binding</keyword>
<dbReference type="GO" id="GO:0006281">
    <property type="term" value="P:DNA repair"/>
    <property type="evidence" value="ECO:0007669"/>
    <property type="project" value="UniProtKB-UniRule"/>
</dbReference>
<dbReference type="PANTHER" id="PTHR47642:SF5">
    <property type="entry name" value="ATP-DEPENDENT DNA HELICASE"/>
    <property type="match status" value="1"/>
</dbReference>
<keyword evidence="2 12" id="KW-0227">DNA damage</keyword>
<comment type="subcellular location">
    <subcellularLocation>
        <location evidence="12">Nucleus</location>
    </subcellularLocation>
    <subcellularLocation>
        <location evidence="12">Mitochondrion</location>
    </subcellularLocation>
</comment>
<dbReference type="InterPro" id="IPR048293">
    <property type="entry name" value="PIF1_RRM3_pfh1"/>
</dbReference>
<proteinExistence type="inferred from homology"/>
<evidence type="ECO:0000259" key="13">
    <source>
        <dbReference type="SMART" id="SM00382"/>
    </source>
</evidence>
<dbReference type="GO" id="GO:0005634">
    <property type="term" value="C:nucleus"/>
    <property type="evidence" value="ECO:0007669"/>
    <property type="project" value="UniProtKB-SubCell"/>
</dbReference>
<evidence type="ECO:0000256" key="5">
    <source>
        <dbReference type="ARBA" id="ARBA00022840"/>
    </source>
</evidence>
<name>A0A915ZQK0_9GLOM</name>
<feature type="domain" description="AAA+ ATPase" evidence="13">
    <location>
        <begin position="28"/>
        <end position="180"/>
    </location>
</feature>
<dbReference type="GO" id="GO:0005524">
    <property type="term" value="F:ATP binding"/>
    <property type="evidence" value="ECO:0007669"/>
    <property type="project" value="UniProtKB-UniRule"/>
</dbReference>
<organism evidence="14 15">
    <name type="scientific">Rhizophagus irregularis</name>
    <dbReference type="NCBI Taxonomy" id="588596"/>
    <lineage>
        <taxon>Eukaryota</taxon>
        <taxon>Fungi</taxon>
        <taxon>Fungi incertae sedis</taxon>
        <taxon>Mucoromycota</taxon>
        <taxon>Glomeromycotina</taxon>
        <taxon>Glomeromycetes</taxon>
        <taxon>Glomerales</taxon>
        <taxon>Glomeraceae</taxon>
        <taxon>Rhizophagus</taxon>
    </lineage>
</organism>
<keyword evidence="8 12" id="KW-0233">DNA recombination</keyword>
<evidence type="ECO:0000256" key="3">
    <source>
        <dbReference type="ARBA" id="ARBA00022801"/>
    </source>
</evidence>
<keyword evidence="5 12" id="KW-0067">ATP-binding</keyword>
<dbReference type="GO" id="GO:0003677">
    <property type="term" value="F:DNA binding"/>
    <property type="evidence" value="ECO:0007669"/>
    <property type="project" value="UniProtKB-KW"/>
</dbReference>
<evidence type="ECO:0000256" key="7">
    <source>
        <dbReference type="ARBA" id="ARBA00023128"/>
    </source>
</evidence>
<feature type="DNA-binding region" evidence="12">
    <location>
        <begin position="412"/>
        <end position="431"/>
    </location>
</feature>
<dbReference type="Proteomes" id="UP000684084">
    <property type="component" value="Unassembled WGS sequence"/>
</dbReference>
<dbReference type="Pfam" id="PF05970">
    <property type="entry name" value="PIF1"/>
    <property type="match status" value="1"/>
</dbReference>
<evidence type="ECO:0000256" key="9">
    <source>
        <dbReference type="ARBA" id="ARBA00023204"/>
    </source>
</evidence>
<feature type="binding site" evidence="12">
    <location>
        <begin position="36"/>
        <end position="43"/>
    </location>
    <ligand>
        <name>ATP</name>
        <dbReference type="ChEBI" id="CHEBI:30616"/>
    </ligand>
</feature>
<comment type="caution">
    <text evidence="14">The sequence shown here is derived from an EMBL/GenBank/DDBJ whole genome shotgun (WGS) entry which is preliminary data.</text>
</comment>
<evidence type="ECO:0000256" key="4">
    <source>
        <dbReference type="ARBA" id="ARBA00022806"/>
    </source>
</evidence>
<dbReference type="GO" id="GO:0016787">
    <property type="term" value="F:hydrolase activity"/>
    <property type="evidence" value="ECO:0007669"/>
    <property type="project" value="UniProtKB-KW"/>
</dbReference>
<gene>
    <name evidence="12" type="primary">PIF1</name>
    <name evidence="14" type="ORF">CHRIB12_LOCUS18397</name>
</gene>
<protein>
    <recommendedName>
        <fullName evidence="12">ATP-dependent DNA helicase PIF1</fullName>
        <ecNumber evidence="12">5.6.2.3</ecNumber>
    </recommendedName>
    <alternativeName>
        <fullName evidence="12">DNA 5'-3' helicase PIF1</fullName>
    </alternativeName>
    <alternativeName>
        <fullName evidence="12">DNA repair and recombination helicase PIF1</fullName>
    </alternativeName>
</protein>
<dbReference type="OrthoDB" id="5578775at2759"/>
<evidence type="ECO:0000256" key="8">
    <source>
        <dbReference type="ARBA" id="ARBA00023172"/>
    </source>
</evidence>
<evidence type="ECO:0000256" key="10">
    <source>
        <dbReference type="ARBA" id="ARBA00023235"/>
    </source>
</evidence>
<evidence type="ECO:0000256" key="1">
    <source>
        <dbReference type="ARBA" id="ARBA00022741"/>
    </source>
</evidence>
<keyword evidence="10 12" id="KW-0413">Isomerase</keyword>
<keyword evidence="3 12" id="KW-0378">Hydrolase</keyword>
<dbReference type="InterPro" id="IPR010285">
    <property type="entry name" value="DNA_helicase_pif1-like_DEAD"/>
</dbReference>
<dbReference type="PANTHER" id="PTHR47642">
    <property type="entry name" value="ATP-DEPENDENT DNA HELICASE"/>
    <property type="match status" value="1"/>
</dbReference>
<dbReference type="InterPro" id="IPR049163">
    <property type="entry name" value="Pif1-like_2B_dom"/>
</dbReference>
<dbReference type="EMBL" id="CAGKOT010000048">
    <property type="protein sequence ID" value="CAB5383390.1"/>
    <property type="molecule type" value="Genomic_DNA"/>
</dbReference>
<evidence type="ECO:0000256" key="11">
    <source>
        <dbReference type="ARBA" id="ARBA00023242"/>
    </source>
</evidence>
<dbReference type="CDD" id="cd18037">
    <property type="entry name" value="DEXSc_Pif1_like"/>
    <property type="match status" value="1"/>
</dbReference>
<keyword evidence="7 12" id="KW-0496">Mitochondrion</keyword>
<comment type="similarity">
    <text evidence="12">Belongs to the helicase family. PIF1 subfamily.</text>
</comment>
<dbReference type="CDD" id="cd18809">
    <property type="entry name" value="SF1_C_RecD"/>
    <property type="match status" value="1"/>
</dbReference>
<comment type="cofactor">
    <cofactor evidence="12">
        <name>Mg(2+)</name>
        <dbReference type="ChEBI" id="CHEBI:18420"/>
    </cofactor>
</comment>
<keyword evidence="6 12" id="KW-0238">DNA-binding</keyword>
<accession>A0A915ZQK0</accession>
<keyword evidence="4 12" id="KW-0347">Helicase</keyword>
<dbReference type="GO" id="GO:0043139">
    <property type="term" value="F:5'-3' DNA helicase activity"/>
    <property type="evidence" value="ECO:0007669"/>
    <property type="project" value="UniProtKB-UniRule"/>
</dbReference>
<keyword evidence="9 12" id="KW-0234">DNA repair</keyword>
<evidence type="ECO:0000256" key="12">
    <source>
        <dbReference type="HAMAP-Rule" id="MF_03176"/>
    </source>
</evidence>
<dbReference type="AlphaFoldDB" id="A0A915ZQK0"/>
<reference evidence="14" key="1">
    <citation type="submission" date="2020-05" db="EMBL/GenBank/DDBJ databases">
        <authorList>
            <person name="Rincon C."/>
            <person name="Sanders R I."/>
            <person name="Robbins C."/>
            <person name="Chaturvedi A."/>
        </authorList>
    </citation>
    <scope>NUCLEOTIDE SEQUENCE</scope>
    <source>
        <strain evidence="14">CHB12</strain>
    </source>
</reference>
<dbReference type="GO" id="GO:0000723">
    <property type="term" value="P:telomere maintenance"/>
    <property type="evidence" value="ECO:0007669"/>
    <property type="project" value="InterPro"/>
</dbReference>
<dbReference type="GO" id="GO:0005739">
    <property type="term" value="C:mitochondrion"/>
    <property type="evidence" value="ECO:0007669"/>
    <property type="project" value="UniProtKB-SubCell"/>
</dbReference>
<dbReference type="InterPro" id="IPR051055">
    <property type="entry name" value="PIF1_helicase"/>
</dbReference>
<comment type="subunit">
    <text evidence="12">Monomer.</text>
</comment>
<dbReference type="GO" id="GO:0006310">
    <property type="term" value="P:DNA recombination"/>
    <property type="evidence" value="ECO:0007669"/>
    <property type="project" value="UniProtKB-UniRule"/>
</dbReference>
<comment type="catalytic activity">
    <reaction evidence="12">
        <text>ATP + H2O = ADP + phosphate + H(+)</text>
        <dbReference type="Rhea" id="RHEA:13065"/>
        <dbReference type="ChEBI" id="CHEBI:15377"/>
        <dbReference type="ChEBI" id="CHEBI:15378"/>
        <dbReference type="ChEBI" id="CHEBI:30616"/>
        <dbReference type="ChEBI" id="CHEBI:43474"/>
        <dbReference type="ChEBI" id="CHEBI:456216"/>
        <dbReference type="EC" id="5.6.2.3"/>
    </reaction>
</comment>
<dbReference type="EC" id="5.6.2.3" evidence="12"/>
<dbReference type="SMART" id="SM00382">
    <property type="entry name" value="AAA"/>
    <property type="match status" value="1"/>
</dbReference>
<evidence type="ECO:0000256" key="6">
    <source>
        <dbReference type="ARBA" id="ARBA00023125"/>
    </source>
</evidence>
<dbReference type="HAMAP" id="MF_03176">
    <property type="entry name" value="PIF1"/>
    <property type="match status" value="1"/>
</dbReference>
<evidence type="ECO:0000313" key="15">
    <source>
        <dbReference type="Proteomes" id="UP000684084"/>
    </source>
</evidence>
<comment type="function">
    <text evidence="12">DNA-dependent ATPase and 5'-3' DNA helicase required for the maintenance of both mitochondrial and nuclear genome stability.</text>
</comment>
<keyword evidence="11 12" id="KW-0539">Nucleus</keyword>
<sequence>MHNTPTNETETHSFSKEQQRVFELVVTQRKNVFFTGSAGTGKSFLLQKIITALKTRHRPSSVAITATTGISAVDIGVTTLHYFAGIGIGREPQEKLLSNIIKSNAASERWQAVCHLIIDEISMLDAELFDKLEWLARQLKKNPAPFGGIQLILAGDFSQLPPVMKNSRFCFEADTWSTCVAYTVQLKKIFRQRDMDFIEFLNEVRFGELSEKSMALANELNKKPVYPDDGIRPTLLFPKNDMVNTANILELNKIPNKSYVYKAMDWELPYQGQLEILRKGCLAPEKLKIKRGAQVMLIKNLSRELVNGSRGVVVGFYEAVSQTNMYNGEDEHPVIRPLLKGKKLLPIVRFTNSQERVITEAEWKLTSLDETLLASRRQLPLILAWAISIHKSQGQTIERLKVDLNDVFEKGQTYVALSRAISSKTIQVIGFSKDKVRCHPKVKKFYESLTENE</sequence>
<evidence type="ECO:0000313" key="14">
    <source>
        <dbReference type="EMBL" id="CAB5383390.1"/>
    </source>
</evidence>
<dbReference type="Pfam" id="PF21530">
    <property type="entry name" value="Pif1_2B_dom"/>
    <property type="match status" value="1"/>
</dbReference>